<name>A0A2I0V9H1_9ASPA</name>
<evidence type="ECO:0000313" key="1">
    <source>
        <dbReference type="EMBL" id="PKU60054.1"/>
    </source>
</evidence>
<reference evidence="1 2" key="2">
    <citation type="journal article" date="2017" name="Nature">
        <title>The Apostasia genome and the evolution of orchids.</title>
        <authorList>
            <person name="Zhang G.Q."/>
            <person name="Liu K.W."/>
            <person name="Li Z."/>
            <person name="Lohaus R."/>
            <person name="Hsiao Y.Y."/>
            <person name="Niu S.C."/>
            <person name="Wang J.Y."/>
            <person name="Lin Y.C."/>
            <person name="Xu Q."/>
            <person name="Chen L.J."/>
            <person name="Yoshida K."/>
            <person name="Fujiwara S."/>
            <person name="Wang Z.W."/>
            <person name="Zhang Y.Q."/>
            <person name="Mitsuda N."/>
            <person name="Wang M."/>
            <person name="Liu G.H."/>
            <person name="Pecoraro L."/>
            <person name="Huang H.X."/>
            <person name="Xiao X.J."/>
            <person name="Lin M."/>
            <person name="Wu X.Y."/>
            <person name="Wu W.L."/>
            <person name="Chen Y.Y."/>
            <person name="Chang S.B."/>
            <person name="Sakamoto S."/>
            <person name="Ohme-Takagi M."/>
            <person name="Yagi M."/>
            <person name="Zeng S.J."/>
            <person name="Shen C.Y."/>
            <person name="Yeh C.M."/>
            <person name="Luo Y.B."/>
            <person name="Tsai W.C."/>
            <person name="Van de Peer Y."/>
            <person name="Liu Z.J."/>
        </authorList>
    </citation>
    <scope>NUCLEOTIDE SEQUENCE [LARGE SCALE GENOMIC DNA]</scope>
    <source>
        <tissue evidence="1">The whole plant</tissue>
    </source>
</reference>
<protein>
    <submittedName>
        <fullName evidence="1">Uncharacterized protein</fullName>
    </submittedName>
</protein>
<organism evidence="1 2">
    <name type="scientific">Dendrobium catenatum</name>
    <dbReference type="NCBI Taxonomy" id="906689"/>
    <lineage>
        <taxon>Eukaryota</taxon>
        <taxon>Viridiplantae</taxon>
        <taxon>Streptophyta</taxon>
        <taxon>Embryophyta</taxon>
        <taxon>Tracheophyta</taxon>
        <taxon>Spermatophyta</taxon>
        <taxon>Magnoliopsida</taxon>
        <taxon>Liliopsida</taxon>
        <taxon>Asparagales</taxon>
        <taxon>Orchidaceae</taxon>
        <taxon>Epidendroideae</taxon>
        <taxon>Malaxideae</taxon>
        <taxon>Dendrobiinae</taxon>
        <taxon>Dendrobium</taxon>
    </lineage>
</organism>
<dbReference type="EMBL" id="KZ504016">
    <property type="protein sequence ID" value="PKU60054.1"/>
    <property type="molecule type" value="Genomic_DNA"/>
</dbReference>
<dbReference type="AlphaFoldDB" id="A0A2I0V9H1"/>
<accession>A0A2I0V9H1</accession>
<dbReference type="Proteomes" id="UP000233837">
    <property type="component" value="Unassembled WGS sequence"/>
</dbReference>
<reference evidence="1 2" key="1">
    <citation type="journal article" date="2016" name="Sci. Rep.">
        <title>The Dendrobium catenatum Lindl. genome sequence provides insights into polysaccharide synthase, floral development and adaptive evolution.</title>
        <authorList>
            <person name="Zhang G.Q."/>
            <person name="Xu Q."/>
            <person name="Bian C."/>
            <person name="Tsai W.C."/>
            <person name="Yeh C.M."/>
            <person name="Liu K.W."/>
            <person name="Yoshida K."/>
            <person name="Zhang L.S."/>
            <person name="Chang S.B."/>
            <person name="Chen F."/>
            <person name="Shi Y."/>
            <person name="Su Y.Y."/>
            <person name="Zhang Y.Q."/>
            <person name="Chen L.J."/>
            <person name="Yin Y."/>
            <person name="Lin M."/>
            <person name="Huang H."/>
            <person name="Deng H."/>
            <person name="Wang Z.W."/>
            <person name="Zhu S.L."/>
            <person name="Zhao X."/>
            <person name="Deng C."/>
            <person name="Niu S.C."/>
            <person name="Huang J."/>
            <person name="Wang M."/>
            <person name="Liu G.H."/>
            <person name="Yang H.J."/>
            <person name="Xiao X.J."/>
            <person name="Hsiao Y.Y."/>
            <person name="Wu W.L."/>
            <person name="Chen Y.Y."/>
            <person name="Mitsuda N."/>
            <person name="Ohme-Takagi M."/>
            <person name="Luo Y.B."/>
            <person name="Van de Peer Y."/>
            <person name="Liu Z.J."/>
        </authorList>
    </citation>
    <scope>NUCLEOTIDE SEQUENCE [LARGE SCALE GENOMIC DNA]</scope>
    <source>
        <tissue evidence="1">The whole plant</tissue>
    </source>
</reference>
<sequence>MVEILNVCCVTIFLIGSLITSESYWREASFILSSSIHPATSKKLLRMIVKKAVRV</sequence>
<keyword evidence="2" id="KW-1185">Reference proteome</keyword>
<proteinExistence type="predicted"/>
<evidence type="ECO:0000313" key="2">
    <source>
        <dbReference type="Proteomes" id="UP000233837"/>
    </source>
</evidence>
<gene>
    <name evidence="1" type="ORF">MA16_Dca017040</name>
</gene>